<comment type="caution">
    <text evidence="1">The sequence shown here is derived from an EMBL/GenBank/DDBJ whole genome shotgun (WGS) entry which is preliminary data.</text>
</comment>
<gene>
    <name evidence="1" type="ORF">SAY87_007488</name>
</gene>
<sequence>MAERAVGWVSFGVVSQAHFVFGEYSNGGALLGVMRLALEPMQRQWEFPLFYHILMGHFMI</sequence>
<name>A0AAN7KKL2_9MYRT</name>
<reference evidence="1 2" key="1">
    <citation type="journal article" date="2023" name="Hortic Res">
        <title>Pangenome of water caltrop reveals structural variations and asymmetric subgenome divergence after allopolyploidization.</title>
        <authorList>
            <person name="Zhang X."/>
            <person name="Chen Y."/>
            <person name="Wang L."/>
            <person name="Yuan Y."/>
            <person name="Fang M."/>
            <person name="Shi L."/>
            <person name="Lu R."/>
            <person name="Comes H.P."/>
            <person name="Ma Y."/>
            <person name="Chen Y."/>
            <person name="Huang G."/>
            <person name="Zhou Y."/>
            <person name="Zheng Z."/>
            <person name="Qiu Y."/>
        </authorList>
    </citation>
    <scope>NUCLEOTIDE SEQUENCE [LARGE SCALE GENOMIC DNA]</scope>
    <source>
        <tissue evidence="1">Roots</tissue>
    </source>
</reference>
<dbReference type="AlphaFoldDB" id="A0AAN7KKL2"/>
<proteinExistence type="predicted"/>
<accession>A0AAN7KKL2</accession>
<evidence type="ECO:0000313" key="2">
    <source>
        <dbReference type="Proteomes" id="UP001345219"/>
    </source>
</evidence>
<dbReference type="EMBL" id="JAXIOK010000007">
    <property type="protein sequence ID" value="KAK4765846.1"/>
    <property type="molecule type" value="Genomic_DNA"/>
</dbReference>
<protein>
    <submittedName>
        <fullName evidence="1">Uncharacterized protein</fullName>
    </submittedName>
</protein>
<keyword evidence="2" id="KW-1185">Reference proteome</keyword>
<evidence type="ECO:0000313" key="1">
    <source>
        <dbReference type="EMBL" id="KAK4765846.1"/>
    </source>
</evidence>
<organism evidence="1 2">
    <name type="scientific">Trapa incisa</name>
    <dbReference type="NCBI Taxonomy" id="236973"/>
    <lineage>
        <taxon>Eukaryota</taxon>
        <taxon>Viridiplantae</taxon>
        <taxon>Streptophyta</taxon>
        <taxon>Embryophyta</taxon>
        <taxon>Tracheophyta</taxon>
        <taxon>Spermatophyta</taxon>
        <taxon>Magnoliopsida</taxon>
        <taxon>eudicotyledons</taxon>
        <taxon>Gunneridae</taxon>
        <taxon>Pentapetalae</taxon>
        <taxon>rosids</taxon>
        <taxon>malvids</taxon>
        <taxon>Myrtales</taxon>
        <taxon>Lythraceae</taxon>
        <taxon>Trapa</taxon>
    </lineage>
</organism>
<dbReference type="Proteomes" id="UP001345219">
    <property type="component" value="Chromosome 7"/>
</dbReference>